<proteinExistence type="predicted"/>
<protein>
    <recommendedName>
        <fullName evidence="1">GH18 domain-containing protein</fullName>
    </recommendedName>
</protein>
<dbReference type="SUPFAM" id="SSF51445">
    <property type="entry name" value="(Trans)glycosidases"/>
    <property type="match status" value="1"/>
</dbReference>
<gene>
    <name evidence="2" type="ORF">TELCIR_11423</name>
</gene>
<evidence type="ECO:0000313" key="3">
    <source>
        <dbReference type="Proteomes" id="UP000230423"/>
    </source>
</evidence>
<dbReference type="GO" id="GO:0006032">
    <property type="term" value="P:chitin catabolic process"/>
    <property type="evidence" value="ECO:0007669"/>
    <property type="project" value="TreeGrafter"/>
</dbReference>
<accession>A0A2G9UBH8</accession>
<dbReference type="AlphaFoldDB" id="A0A2G9UBH8"/>
<dbReference type="Proteomes" id="UP000230423">
    <property type="component" value="Unassembled WGS sequence"/>
</dbReference>
<feature type="non-terminal residue" evidence="2">
    <location>
        <position position="121"/>
    </location>
</feature>
<dbReference type="EMBL" id="KZ347986">
    <property type="protein sequence ID" value="PIO66850.1"/>
    <property type="molecule type" value="Genomic_DNA"/>
</dbReference>
<dbReference type="PANTHER" id="PTHR11177">
    <property type="entry name" value="CHITINASE"/>
    <property type="match status" value="1"/>
</dbReference>
<dbReference type="OrthoDB" id="76388at2759"/>
<keyword evidence="3" id="KW-1185">Reference proteome</keyword>
<dbReference type="PANTHER" id="PTHR11177:SF317">
    <property type="entry name" value="CHITINASE 12-RELATED"/>
    <property type="match status" value="1"/>
</dbReference>
<dbReference type="InterPro" id="IPR001223">
    <property type="entry name" value="Glyco_hydro18_cat"/>
</dbReference>
<dbReference type="Gene3D" id="3.20.20.80">
    <property type="entry name" value="Glycosidases"/>
    <property type="match status" value="1"/>
</dbReference>
<dbReference type="GO" id="GO:0005576">
    <property type="term" value="C:extracellular region"/>
    <property type="evidence" value="ECO:0007669"/>
    <property type="project" value="TreeGrafter"/>
</dbReference>
<dbReference type="GO" id="GO:0004568">
    <property type="term" value="F:chitinase activity"/>
    <property type="evidence" value="ECO:0007669"/>
    <property type="project" value="TreeGrafter"/>
</dbReference>
<organism evidence="2 3">
    <name type="scientific">Teladorsagia circumcincta</name>
    <name type="common">Brown stomach worm</name>
    <name type="synonym">Ostertagia circumcincta</name>
    <dbReference type="NCBI Taxonomy" id="45464"/>
    <lineage>
        <taxon>Eukaryota</taxon>
        <taxon>Metazoa</taxon>
        <taxon>Ecdysozoa</taxon>
        <taxon>Nematoda</taxon>
        <taxon>Chromadorea</taxon>
        <taxon>Rhabditida</taxon>
        <taxon>Rhabditina</taxon>
        <taxon>Rhabditomorpha</taxon>
        <taxon>Strongyloidea</taxon>
        <taxon>Trichostrongylidae</taxon>
        <taxon>Teladorsagia</taxon>
    </lineage>
</organism>
<dbReference type="PROSITE" id="PS51910">
    <property type="entry name" value="GH18_2"/>
    <property type="match status" value="1"/>
</dbReference>
<dbReference type="GO" id="GO:0008061">
    <property type="term" value="F:chitin binding"/>
    <property type="evidence" value="ECO:0007669"/>
    <property type="project" value="TreeGrafter"/>
</dbReference>
<dbReference type="GO" id="GO:0005975">
    <property type="term" value="P:carbohydrate metabolic process"/>
    <property type="evidence" value="ECO:0007669"/>
    <property type="project" value="InterPro"/>
</dbReference>
<dbReference type="InterPro" id="IPR017853">
    <property type="entry name" value="GH"/>
</dbReference>
<evidence type="ECO:0000313" key="2">
    <source>
        <dbReference type="EMBL" id="PIO66850.1"/>
    </source>
</evidence>
<feature type="domain" description="GH18" evidence="1">
    <location>
        <begin position="1"/>
        <end position="121"/>
    </location>
</feature>
<name>A0A2G9UBH8_TELCI</name>
<evidence type="ECO:0000259" key="1">
    <source>
        <dbReference type="PROSITE" id="PS51910"/>
    </source>
</evidence>
<dbReference type="Pfam" id="PF00704">
    <property type="entry name" value="Glyco_hydro_18"/>
    <property type="match status" value="1"/>
</dbReference>
<reference evidence="2 3" key="1">
    <citation type="submission" date="2015-09" db="EMBL/GenBank/DDBJ databases">
        <title>Draft genome of the parasitic nematode Teladorsagia circumcincta isolate WARC Sus (inbred).</title>
        <authorList>
            <person name="Mitreva M."/>
        </authorList>
    </citation>
    <scope>NUCLEOTIDE SEQUENCE [LARGE SCALE GENOMIC DNA]</scope>
    <source>
        <strain evidence="2 3">S</strain>
    </source>
</reference>
<dbReference type="InterPro" id="IPR050314">
    <property type="entry name" value="Glycosyl_Hydrlase_18"/>
</dbReference>
<sequence>MLTVAVSGPPTISRVAYDTAAFNKYVDLVQVMNYDFHIFSYARPIVGFNAPLRRITAELGVIGEMNSEASMATWAKMGLWNNKTIFGIPTYGRGFRLVNWRVNKPYSLATGAVNDITNYSQ</sequence>